<dbReference type="Proteomes" id="UP001443914">
    <property type="component" value="Unassembled WGS sequence"/>
</dbReference>
<dbReference type="InterPro" id="IPR036875">
    <property type="entry name" value="Znf_CCHC_sf"/>
</dbReference>
<evidence type="ECO:0000256" key="1">
    <source>
        <dbReference type="SAM" id="MobiDB-lite"/>
    </source>
</evidence>
<dbReference type="GO" id="GO:0003676">
    <property type="term" value="F:nucleic acid binding"/>
    <property type="evidence" value="ECO:0007669"/>
    <property type="project" value="InterPro"/>
</dbReference>
<feature type="region of interest" description="Disordered" evidence="1">
    <location>
        <begin position="46"/>
        <end position="81"/>
    </location>
</feature>
<evidence type="ECO:0000313" key="2">
    <source>
        <dbReference type="EMBL" id="KAK9675628.1"/>
    </source>
</evidence>
<name>A0AAW1HGW1_SAPOF</name>
<dbReference type="SUPFAM" id="SSF57756">
    <property type="entry name" value="Retrovirus zinc finger-like domains"/>
    <property type="match status" value="1"/>
</dbReference>
<gene>
    <name evidence="2" type="ORF">RND81_11G019800</name>
</gene>
<evidence type="ECO:0000313" key="3">
    <source>
        <dbReference type="Proteomes" id="UP001443914"/>
    </source>
</evidence>
<comment type="caution">
    <text evidence="2">The sequence shown here is derived from an EMBL/GenBank/DDBJ whole genome shotgun (WGS) entry which is preliminary data.</text>
</comment>
<sequence length="113" mass="13174">MNNMDKSYHELHALLVQVERDMEANEVEKKDVLFMRMKNLNFGVRKRKGKQKTHFKKGAKAKGKAIMNRNPKPKTTKHPNDKCNHCGELRHWKRNCPKYLKEKKDGCATPSGV</sequence>
<accession>A0AAW1HGW1</accession>
<proteinExistence type="predicted"/>
<dbReference type="AlphaFoldDB" id="A0AAW1HGW1"/>
<protein>
    <recommendedName>
        <fullName evidence="4">CCHC-type domain-containing protein</fullName>
    </recommendedName>
</protein>
<dbReference type="EMBL" id="JBDFQZ010000011">
    <property type="protein sequence ID" value="KAK9675628.1"/>
    <property type="molecule type" value="Genomic_DNA"/>
</dbReference>
<evidence type="ECO:0008006" key="4">
    <source>
        <dbReference type="Google" id="ProtNLM"/>
    </source>
</evidence>
<reference evidence="2" key="1">
    <citation type="submission" date="2024-03" db="EMBL/GenBank/DDBJ databases">
        <title>WGS assembly of Saponaria officinalis var. Norfolk2.</title>
        <authorList>
            <person name="Jenkins J."/>
            <person name="Shu S."/>
            <person name="Grimwood J."/>
            <person name="Barry K."/>
            <person name="Goodstein D."/>
            <person name="Schmutz J."/>
            <person name="Leebens-Mack J."/>
            <person name="Osbourn A."/>
        </authorList>
    </citation>
    <scope>NUCLEOTIDE SEQUENCE [LARGE SCALE GENOMIC DNA]</scope>
    <source>
        <strain evidence="2">JIC</strain>
    </source>
</reference>
<organism evidence="2 3">
    <name type="scientific">Saponaria officinalis</name>
    <name type="common">Common soapwort</name>
    <name type="synonym">Lychnis saponaria</name>
    <dbReference type="NCBI Taxonomy" id="3572"/>
    <lineage>
        <taxon>Eukaryota</taxon>
        <taxon>Viridiplantae</taxon>
        <taxon>Streptophyta</taxon>
        <taxon>Embryophyta</taxon>
        <taxon>Tracheophyta</taxon>
        <taxon>Spermatophyta</taxon>
        <taxon>Magnoliopsida</taxon>
        <taxon>eudicotyledons</taxon>
        <taxon>Gunneridae</taxon>
        <taxon>Pentapetalae</taxon>
        <taxon>Caryophyllales</taxon>
        <taxon>Caryophyllaceae</taxon>
        <taxon>Caryophylleae</taxon>
        <taxon>Saponaria</taxon>
    </lineage>
</organism>
<keyword evidence="3" id="KW-1185">Reference proteome</keyword>
<dbReference type="GO" id="GO:0008270">
    <property type="term" value="F:zinc ion binding"/>
    <property type="evidence" value="ECO:0007669"/>
    <property type="project" value="InterPro"/>
</dbReference>
<feature type="compositionally biased region" description="Basic residues" evidence="1">
    <location>
        <begin position="46"/>
        <end position="63"/>
    </location>
</feature>